<dbReference type="RefSeq" id="XP_014171013.1">
    <property type="nucleotide sequence ID" value="XM_014315538.1"/>
</dbReference>
<proteinExistence type="predicted"/>
<evidence type="ECO:0000313" key="1">
    <source>
        <dbReference type="EMBL" id="EFX01531.1"/>
    </source>
</evidence>
<dbReference type="InParanoid" id="F0XLN5"/>
<dbReference type="SUPFAM" id="SSF53474">
    <property type="entry name" value="alpha/beta-Hydrolases"/>
    <property type="match status" value="1"/>
</dbReference>
<dbReference type="OrthoDB" id="2152248at2759"/>
<sequence>MSGTHPAPVSVRTLHIAGILVDIYGVDELPPDVQAVTVLWLHHPRLRARDDMAAMAAQAVHAAARPVPRAGLIAAAFDQRNHGSRAASDPANDAWREGNPRHAQDMFGLVRGTVVDTSLLIDLLGAYAEDLFAGLTAPDSVCIAAHMVLGVSLGGHSAWQLMFDDPRVSAAVVVIGCPDYIALMCDRARLSRRPSFARPGSEPGFRSFLGSSDFPNALIHDVCAHDPKGRLFGTAELPPSQQPANTDPAVEKKLVALVRGKRFLLCSGAVDKLVPYAVGKPFVDAFKYYADTLPALQLIVQDRIYDGVGHAFTPAMKDDAVAFLLRSIELQLAGEPESGATTSKI</sequence>
<dbReference type="PANTHER" id="PTHR47381">
    <property type="entry name" value="ALPHA/BETA-HYDROLASES SUPERFAMILY PROTEIN"/>
    <property type="match status" value="1"/>
</dbReference>
<dbReference type="PANTHER" id="PTHR47381:SF3">
    <property type="entry name" value="ALPHA_BETA-HYDROLASES SUPERFAMILY PROTEIN"/>
    <property type="match status" value="1"/>
</dbReference>
<dbReference type="Proteomes" id="UP000007796">
    <property type="component" value="Unassembled WGS sequence"/>
</dbReference>
<dbReference type="STRING" id="655863.F0XLN5"/>
<gene>
    <name evidence="1" type="ORF">CMQ_6473</name>
</gene>
<protein>
    <recommendedName>
        <fullName evidence="3">AB hydrolase-1 domain-containing protein</fullName>
    </recommendedName>
</protein>
<reference evidence="1 2" key="1">
    <citation type="journal article" date="2011" name="Proc. Natl. Acad. Sci. U.S.A.">
        <title>Genome and transcriptome analyses of the mountain pine beetle-fungal symbiont Grosmannia clavigera, a lodgepole pine pathogen.</title>
        <authorList>
            <person name="DiGuistini S."/>
            <person name="Wang Y."/>
            <person name="Liao N.Y."/>
            <person name="Taylor G."/>
            <person name="Tanguay P."/>
            <person name="Feau N."/>
            <person name="Henrissat B."/>
            <person name="Chan S.K."/>
            <person name="Hesse-Orce U."/>
            <person name="Alamouti S.M."/>
            <person name="Tsui C.K.M."/>
            <person name="Docking R.T."/>
            <person name="Levasseur A."/>
            <person name="Haridas S."/>
            <person name="Robertson G."/>
            <person name="Birol I."/>
            <person name="Holt R.A."/>
            <person name="Marra M.A."/>
            <person name="Hamelin R.C."/>
            <person name="Hirst M."/>
            <person name="Jones S.J.M."/>
            <person name="Bohlmann J."/>
            <person name="Breuil C."/>
        </authorList>
    </citation>
    <scope>NUCLEOTIDE SEQUENCE [LARGE SCALE GENOMIC DNA]</scope>
    <source>
        <strain evidence="2">kw1407 / UAMH 11150</strain>
    </source>
</reference>
<evidence type="ECO:0000313" key="2">
    <source>
        <dbReference type="Proteomes" id="UP000007796"/>
    </source>
</evidence>
<dbReference type="HOGENOM" id="CLU_048444_1_0_1"/>
<organism evidence="2">
    <name type="scientific">Grosmannia clavigera (strain kw1407 / UAMH 11150)</name>
    <name type="common">Blue stain fungus</name>
    <name type="synonym">Graphiocladiella clavigera</name>
    <dbReference type="NCBI Taxonomy" id="655863"/>
    <lineage>
        <taxon>Eukaryota</taxon>
        <taxon>Fungi</taxon>
        <taxon>Dikarya</taxon>
        <taxon>Ascomycota</taxon>
        <taxon>Pezizomycotina</taxon>
        <taxon>Sordariomycetes</taxon>
        <taxon>Sordariomycetidae</taxon>
        <taxon>Ophiostomatales</taxon>
        <taxon>Ophiostomataceae</taxon>
        <taxon>Leptographium</taxon>
    </lineage>
</organism>
<accession>F0XLN5</accession>
<dbReference type="AlphaFoldDB" id="F0XLN5"/>
<dbReference type="Gene3D" id="3.40.50.1820">
    <property type="entry name" value="alpha/beta hydrolase"/>
    <property type="match status" value="1"/>
</dbReference>
<keyword evidence="2" id="KW-1185">Reference proteome</keyword>
<dbReference type="InterPro" id="IPR029058">
    <property type="entry name" value="AB_hydrolase_fold"/>
</dbReference>
<dbReference type="eggNOG" id="ENOG502S342">
    <property type="taxonomic scope" value="Eukaryota"/>
</dbReference>
<dbReference type="GeneID" id="25979910"/>
<evidence type="ECO:0008006" key="3">
    <source>
        <dbReference type="Google" id="ProtNLM"/>
    </source>
</evidence>
<name>F0XLN5_GROCL</name>
<dbReference type="EMBL" id="GL629794">
    <property type="protein sequence ID" value="EFX01531.1"/>
    <property type="molecule type" value="Genomic_DNA"/>
</dbReference>